<dbReference type="Gene3D" id="2.60.40.10">
    <property type="entry name" value="Immunoglobulins"/>
    <property type="match status" value="3"/>
</dbReference>
<accession>A0A8C5A902</accession>
<keyword evidence="6" id="KW-0472">Membrane</keyword>
<evidence type="ECO:0000256" key="2">
    <source>
        <dbReference type="ARBA" id="ARBA00022692"/>
    </source>
</evidence>
<dbReference type="PROSITE" id="PS50835">
    <property type="entry name" value="IG_LIKE"/>
    <property type="match status" value="2"/>
</dbReference>
<dbReference type="SMART" id="SM00409">
    <property type="entry name" value="IG"/>
    <property type="match status" value="3"/>
</dbReference>
<evidence type="ECO:0000313" key="11">
    <source>
        <dbReference type="Proteomes" id="UP000694546"/>
    </source>
</evidence>
<name>A0A8C5A902_GADMO</name>
<reference evidence="10" key="1">
    <citation type="submission" date="2025-08" db="UniProtKB">
        <authorList>
            <consortium name="Ensembl"/>
        </authorList>
    </citation>
    <scope>IDENTIFICATION</scope>
</reference>
<proteinExistence type="inferred from homology"/>
<dbReference type="PANTHER" id="PTHR12035:SF125">
    <property type="entry name" value="SIALIC ACID-BINDING IG-LIKE LECTIN 5"/>
    <property type="match status" value="1"/>
</dbReference>
<keyword evidence="11" id="KW-1185">Reference proteome</keyword>
<reference evidence="10" key="2">
    <citation type="submission" date="2025-09" db="UniProtKB">
        <authorList>
            <consortium name="Ensembl"/>
        </authorList>
    </citation>
    <scope>IDENTIFICATION</scope>
</reference>
<dbReference type="InterPro" id="IPR051036">
    <property type="entry name" value="SIGLEC"/>
</dbReference>
<dbReference type="SUPFAM" id="SSF48726">
    <property type="entry name" value="Immunoglobulin"/>
    <property type="match status" value="2"/>
</dbReference>
<organism evidence="10 11">
    <name type="scientific">Gadus morhua</name>
    <name type="common">Atlantic cod</name>
    <dbReference type="NCBI Taxonomy" id="8049"/>
    <lineage>
        <taxon>Eukaryota</taxon>
        <taxon>Metazoa</taxon>
        <taxon>Chordata</taxon>
        <taxon>Craniata</taxon>
        <taxon>Vertebrata</taxon>
        <taxon>Euteleostomi</taxon>
        <taxon>Actinopterygii</taxon>
        <taxon>Neopterygii</taxon>
        <taxon>Teleostei</taxon>
        <taxon>Neoteleostei</taxon>
        <taxon>Acanthomorphata</taxon>
        <taxon>Zeiogadaria</taxon>
        <taxon>Gadariae</taxon>
        <taxon>Gadiformes</taxon>
        <taxon>Gadoidei</taxon>
        <taxon>Gadidae</taxon>
        <taxon>Gadus</taxon>
    </lineage>
</organism>
<keyword evidence="4" id="KW-0130">Cell adhesion</keyword>
<dbReference type="InterPro" id="IPR003599">
    <property type="entry name" value="Ig_sub"/>
</dbReference>
<evidence type="ECO:0000313" key="10">
    <source>
        <dbReference type="Ensembl" id="ENSGMOP00000027410.1"/>
    </source>
</evidence>
<dbReference type="InterPro" id="IPR013783">
    <property type="entry name" value="Ig-like_fold"/>
</dbReference>
<keyword evidence="8" id="KW-0732">Signal</keyword>
<dbReference type="Proteomes" id="UP000694546">
    <property type="component" value="Chromosome 6"/>
</dbReference>
<evidence type="ECO:0000256" key="6">
    <source>
        <dbReference type="ARBA" id="ARBA00023136"/>
    </source>
</evidence>
<feature type="domain" description="Ig-like" evidence="9">
    <location>
        <begin position="224"/>
        <end position="309"/>
    </location>
</feature>
<dbReference type="AlphaFoldDB" id="A0A8C5A902"/>
<dbReference type="Ensembl" id="ENSGMOT00000057898.1">
    <property type="protein sequence ID" value="ENSGMOP00000027410.1"/>
    <property type="gene ID" value="ENSGMOG00000025128.1"/>
</dbReference>
<evidence type="ECO:0000259" key="9">
    <source>
        <dbReference type="PROSITE" id="PS50835"/>
    </source>
</evidence>
<evidence type="ECO:0000256" key="7">
    <source>
        <dbReference type="ARBA" id="ARBA00038361"/>
    </source>
</evidence>
<evidence type="ECO:0000256" key="1">
    <source>
        <dbReference type="ARBA" id="ARBA00004167"/>
    </source>
</evidence>
<dbReference type="InterPro" id="IPR007110">
    <property type="entry name" value="Ig-like_dom"/>
</dbReference>
<evidence type="ECO:0000256" key="5">
    <source>
        <dbReference type="ARBA" id="ARBA00022989"/>
    </source>
</evidence>
<dbReference type="PANTHER" id="PTHR12035">
    <property type="entry name" value="SIALIC ACID BINDING IMMUNOGLOBULIN-LIKE LECTIN"/>
    <property type="match status" value="1"/>
</dbReference>
<comment type="similarity">
    <text evidence="7">Belongs to the immunoglobulin superfamily. SIGLEC (sialic acid binding Ig-like lectin) family.</text>
</comment>
<feature type="signal peptide" evidence="8">
    <location>
        <begin position="1"/>
        <end position="21"/>
    </location>
</feature>
<dbReference type="GO" id="GO:0007155">
    <property type="term" value="P:cell adhesion"/>
    <property type="evidence" value="ECO:0007669"/>
    <property type="project" value="UniProtKB-KW"/>
</dbReference>
<feature type="domain" description="Ig-like" evidence="9">
    <location>
        <begin position="126"/>
        <end position="219"/>
    </location>
</feature>
<evidence type="ECO:0000256" key="3">
    <source>
        <dbReference type="ARBA" id="ARBA00022734"/>
    </source>
</evidence>
<feature type="chain" id="PRO_5045862989" description="Ig-like domain-containing protein" evidence="8">
    <location>
        <begin position="22"/>
        <end position="328"/>
    </location>
</feature>
<dbReference type="GeneTree" id="ENSGT01150000286924"/>
<dbReference type="GO" id="GO:0005886">
    <property type="term" value="C:plasma membrane"/>
    <property type="evidence" value="ECO:0007669"/>
    <property type="project" value="TreeGrafter"/>
</dbReference>
<keyword evidence="3" id="KW-0430">Lectin</keyword>
<sequence>MTGSWRLFLLCSLLQGAGCNAAEFEALMPERVTTLRGSCVTVPCSFTVRDGFEDKLHPGCISIWRKDKKSFSTTTLKGNLKAYNCTTTFNDVLEDNGQYDLRIDCGDPLKYNFEENPVTIRIKGLPDAPRLTPPKEPVVEGTPVELGCSAPSYCHTHPPTVTWTPALGLSTQLQQDDTVTSTLTFNASHLHHGNNVSCTAAYYIPSGNRTVTSTRYQLSISYAPRNTSAVGSPCLPAREGGCLNLTCTSHANPAVSEFTWYRIHGEHILKIGTGSSLSSQLWNANDVFFCEARNKIGTEKSDVFKIDIQSKLIQNRINPELGDVSKCF</sequence>
<keyword evidence="5" id="KW-1133">Transmembrane helix</keyword>
<dbReference type="InterPro" id="IPR036179">
    <property type="entry name" value="Ig-like_dom_sf"/>
</dbReference>
<protein>
    <recommendedName>
        <fullName evidence="9">Ig-like domain-containing protein</fullName>
    </recommendedName>
</protein>
<dbReference type="GO" id="GO:0030246">
    <property type="term" value="F:carbohydrate binding"/>
    <property type="evidence" value="ECO:0007669"/>
    <property type="project" value="UniProtKB-KW"/>
</dbReference>
<evidence type="ECO:0000256" key="4">
    <source>
        <dbReference type="ARBA" id="ARBA00022889"/>
    </source>
</evidence>
<evidence type="ECO:0000256" key="8">
    <source>
        <dbReference type="SAM" id="SignalP"/>
    </source>
</evidence>
<dbReference type="GO" id="GO:0033691">
    <property type="term" value="F:sialic acid binding"/>
    <property type="evidence" value="ECO:0007669"/>
    <property type="project" value="TreeGrafter"/>
</dbReference>
<keyword evidence="2" id="KW-0812">Transmembrane</keyword>
<comment type="subcellular location">
    <subcellularLocation>
        <location evidence="1">Membrane</location>
        <topology evidence="1">Single-pass membrane protein</topology>
    </subcellularLocation>
</comment>